<dbReference type="Proteomes" id="UP000197138">
    <property type="component" value="Unassembled WGS sequence"/>
</dbReference>
<feature type="compositionally biased region" description="Polar residues" evidence="1">
    <location>
        <begin position="96"/>
        <end position="110"/>
    </location>
</feature>
<name>A0A218WEM2_PUNGR</name>
<proteinExistence type="predicted"/>
<reference evidence="3" key="1">
    <citation type="journal article" date="2017" name="Plant J.">
        <title>The pomegranate (Punica granatum L.) genome and the genomics of punicalagin biosynthesis.</title>
        <authorList>
            <person name="Qin G."/>
            <person name="Xu C."/>
            <person name="Ming R."/>
            <person name="Tang H."/>
            <person name="Guyot R."/>
            <person name="Kramer E.M."/>
            <person name="Hu Y."/>
            <person name="Yi X."/>
            <person name="Qi Y."/>
            <person name="Xu X."/>
            <person name="Gao Z."/>
            <person name="Pan H."/>
            <person name="Jian J."/>
            <person name="Tian Y."/>
            <person name="Yue Z."/>
            <person name="Xu Y."/>
        </authorList>
    </citation>
    <scope>NUCLEOTIDE SEQUENCE [LARGE SCALE GENOMIC DNA]</scope>
    <source>
        <strain evidence="3">cv. Dabenzi</strain>
    </source>
</reference>
<evidence type="ECO:0000256" key="1">
    <source>
        <dbReference type="SAM" id="MobiDB-lite"/>
    </source>
</evidence>
<evidence type="ECO:0000313" key="2">
    <source>
        <dbReference type="EMBL" id="OWM71126.1"/>
    </source>
</evidence>
<feature type="region of interest" description="Disordered" evidence="1">
    <location>
        <begin position="1"/>
        <end position="36"/>
    </location>
</feature>
<feature type="compositionally biased region" description="Polar residues" evidence="1">
    <location>
        <begin position="20"/>
        <end position="36"/>
    </location>
</feature>
<sequence length="110" mass="11747">MKGGRMGRGKRTTTVPPPSHSINARTATSPPQLSATCVTPATSQVSRYLRTHPPTVSCPFNSNHGRCSSARSSPSWRASPRRQQLIAAPLFASSDGLHSSMSHLSHTPQS</sequence>
<dbReference type="AlphaFoldDB" id="A0A218WEM2"/>
<dbReference type="EMBL" id="MTKT01004486">
    <property type="protein sequence ID" value="OWM71126.1"/>
    <property type="molecule type" value="Genomic_DNA"/>
</dbReference>
<comment type="caution">
    <text evidence="2">The sequence shown here is derived from an EMBL/GenBank/DDBJ whole genome shotgun (WGS) entry which is preliminary data.</text>
</comment>
<accession>A0A218WEM2</accession>
<organism evidence="2 3">
    <name type="scientific">Punica granatum</name>
    <name type="common">Pomegranate</name>
    <dbReference type="NCBI Taxonomy" id="22663"/>
    <lineage>
        <taxon>Eukaryota</taxon>
        <taxon>Viridiplantae</taxon>
        <taxon>Streptophyta</taxon>
        <taxon>Embryophyta</taxon>
        <taxon>Tracheophyta</taxon>
        <taxon>Spermatophyta</taxon>
        <taxon>Magnoliopsida</taxon>
        <taxon>eudicotyledons</taxon>
        <taxon>Gunneridae</taxon>
        <taxon>Pentapetalae</taxon>
        <taxon>rosids</taxon>
        <taxon>malvids</taxon>
        <taxon>Myrtales</taxon>
        <taxon>Lythraceae</taxon>
        <taxon>Punica</taxon>
    </lineage>
</organism>
<gene>
    <name evidence="2" type="ORF">CDL15_Pgr011253</name>
</gene>
<feature type="compositionally biased region" description="Low complexity" evidence="1">
    <location>
        <begin position="68"/>
        <end position="82"/>
    </location>
</feature>
<feature type="region of interest" description="Disordered" evidence="1">
    <location>
        <begin position="59"/>
        <end position="110"/>
    </location>
</feature>
<feature type="compositionally biased region" description="Basic residues" evidence="1">
    <location>
        <begin position="1"/>
        <end position="11"/>
    </location>
</feature>
<evidence type="ECO:0000313" key="3">
    <source>
        <dbReference type="Proteomes" id="UP000197138"/>
    </source>
</evidence>
<protein>
    <submittedName>
        <fullName evidence="2">Uncharacterized protein</fullName>
    </submittedName>
</protein>